<keyword evidence="10 11" id="KW-0472">Membrane</keyword>
<evidence type="ECO:0000256" key="6">
    <source>
        <dbReference type="ARBA" id="ARBA00022692"/>
    </source>
</evidence>
<evidence type="ECO:0000256" key="5">
    <source>
        <dbReference type="ARBA" id="ARBA00022475"/>
    </source>
</evidence>
<keyword evidence="13" id="KW-1185">Reference proteome</keyword>
<comment type="similarity">
    <text evidence="2">Belongs to the YajC family.</text>
</comment>
<proteinExistence type="inferred from homology"/>
<evidence type="ECO:0000256" key="2">
    <source>
        <dbReference type="ARBA" id="ARBA00006742"/>
    </source>
</evidence>
<evidence type="ECO:0000256" key="10">
    <source>
        <dbReference type="ARBA" id="ARBA00023136"/>
    </source>
</evidence>
<evidence type="ECO:0000256" key="4">
    <source>
        <dbReference type="ARBA" id="ARBA00022448"/>
    </source>
</evidence>
<dbReference type="PANTHER" id="PTHR33909:SF1">
    <property type="entry name" value="SEC TRANSLOCON ACCESSORY COMPLEX SUBUNIT YAJC"/>
    <property type="match status" value="1"/>
</dbReference>
<dbReference type="AlphaFoldDB" id="A0A1I1CY94"/>
<keyword evidence="7" id="KW-0653">Protein transport</keyword>
<evidence type="ECO:0000256" key="1">
    <source>
        <dbReference type="ARBA" id="ARBA00004162"/>
    </source>
</evidence>
<comment type="subcellular location">
    <subcellularLocation>
        <location evidence="1">Cell membrane</location>
        <topology evidence="1">Single-pass membrane protein</topology>
    </subcellularLocation>
</comment>
<accession>A0A1I1CY94</accession>
<dbReference type="RefSeq" id="WP_092317002.1">
    <property type="nucleotide sequence ID" value="NZ_FOKY01000001.1"/>
</dbReference>
<dbReference type="NCBIfam" id="TIGR00739">
    <property type="entry name" value="yajC"/>
    <property type="match status" value="1"/>
</dbReference>
<keyword evidence="9" id="KW-0811">Translocation</keyword>
<evidence type="ECO:0000313" key="13">
    <source>
        <dbReference type="Proteomes" id="UP000240042"/>
    </source>
</evidence>
<dbReference type="OrthoDB" id="9800132at2"/>
<dbReference type="GO" id="GO:0015031">
    <property type="term" value="P:protein transport"/>
    <property type="evidence" value="ECO:0007669"/>
    <property type="project" value="UniProtKB-KW"/>
</dbReference>
<dbReference type="SMART" id="SM01323">
    <property type="entry name" value="YajC"/>
    <property type="match status" value="1"/>
</dbReference>
<dbReference type="EMBL" id="FOKY01000001">
    <property type="protein sequence ID" value="SFB67494.1"/>
    <property type="molecule type" value="Genomic_DNA"/>
</dbReference>
<evidence type="ECO:0000256" key="8">
    <source>
        <dbReference type="ARBA" id="ARBA00022989"/>
    </source>
</evidence>
<evidence type="ECO:0000256" key="3">
    <source>
        <dbReference type="ARBA" id="ARBA00014962"/>
    </source>
</evidence>
<dbReference type="InterPro" id="IPR003849">
    <property type="entry name" value="Preprotein_translocase_YajC"/>
</dbReference>
<dbReference type="Proteomes" id="UP000240042">
    <property type="component" value="Unassembled WGS sequence"/>
</dbReference>
<keyword evidence="4" id="KW-0813">Transport</keyword>
<protein>
    <recommendedName>
        <fullName evidence="3">Sec translocon accessory complex subunit YajC</fullName>
    </recommendedName>
</protein>
<dbReference type="PRINTS" id="PR01853">
    <property type="entry name" value="YAJCTRNLCASE"/>
</dbReference>
<reference evidence="13" key="1">
    <citation type="submission" date="2016-10" db="EMBL/GenBank/DDBJ databases">
        <authorList>
            <person name="Varghese N."/>
            <person name="Submissions S."/>
        </authorList>
    </citation>
    <scope>NUCLEOTIDE SEQUENCE [LARGE SCALE GENOMIC DNA]</scope>
    <source>
        <strain evidence="13">ATCC 43811</strain>
    </source>
</reference>
<evidence type="ECO:0000256" key="7">
    <source>
        <dbReference type="ARBA" id="ARBA00022927"/>
    </source>
</evidence>
<evidence type="ECO:0000256" key="11">
    <source>
        <dbReference type="SAM" id="Phobius"/>
    </source>
</evidence>
<gene>
    <name evidence="12" type="ORF">SAMN02745150_00069</name>
</gene>
<keyword evidence="6 11" id="KW-0812">Transmembrane</keyword>
<sequence>MLGLFFQLAPVAGTPSGSDSSRGLMSFLPMILIIVFMYLLVFLPESKRRKKLQKQIDSLKQGDKIVTVGHVVGTVDFIGEKTVYIKSLDSKLEVAKSGIASVLNDGKIQ</sequence>
<name>A0A1I1CY94_BREAD</name>
<keyword evidence="8 11" id="KW-1133">Transmembrane helix</keyword>
<keyword evidence="5" id="KW-1003">Cell membrane</keyword>
<evidence type="ECO:0000256" key="9">
    <source>
        <dbReference type="ARBA" id="ARBA00023010"/>
    </source>
</evidence>
<dbReference type="GO" id="GO:0005886">
    <property type="term" value="C:plasma membrane"/>
    <property type="evidence" value="ECO:0007669"/>
    <property type="project" value="UniProtKB-SubCell"/>
</dbReference>
<organism evidence="12 13">
    <name type="scientific">Brevinema andersonii</name>
    <dbReference type="NCBI Taxonomy" id="34097"/>
    <lineage>
        <taxon>Bacteria</taxon>
        <taxon>Pseudomonadati</taxon>
        <taxon>Spirochaetota</taxon>
        <taxon>Spirochaetia</taxon>
        <taxon>Brevinematales</taxon>
        <taxon>Brevinemataceae</taxon>
        <taxon>Brevinema</taxon>
    </lineage>
</organism>
<dbReference type="STRING" id="34097.SAMN02745150_00069"/>
<evidence type="ECO:0000313" key="12">
    <source>
        <dbReference type="EMBL" id="SFB67494.1"/>
    </source>
</evidence>
<dbReference type="Pfam" id="PF02699">
    <property type="entry name" value="YajC"/>
    <property type="match status" value="1"/>
</dbReference>
<feature type="transmembrane region" description="Helical" evidence="11">
    <location>
        <begin position="23"/>
        <end position="43"/>
    </location>
</feature>
<dbReference type="PANTHER" id="PTHR33909">
    <property type="entry name" value="SEC TRANSLOCON ACCESSORY COMPLEX SUBUNIT YAJC"/>
    <property type="match status" value="1"/>
</dbReference>